<reference evidence="1 2" key="1">
    <citation type="submission" date="2014-04" db="EMBL/GenBank/DDBJ databases">
        <title>Draft genome sequence of Photobacterium halotolerans S2753: a solonamide, ngercheumicin and holomycin producer.</title>
        <authorList>
            <person name="Machado H.R."/>
            <person name="Gram L."/>
        </authorList>
    </citation>
    <scope>NUCLEOTIDE SEQUENCE [LARGE SCALE GENOMIC DNA]</scope>
    <source>
        <strain evidence="1 2">S2753</strain>
    </source>
</reference>
<dbReference type="InterPro" id="IPR045865">
    <property type="entry name" value="ACT-like_dom_sf"/>
</dbReference>
<organism evidence="1 2">
    <name type="scientific">Photobacterium galatheae</name>
    <dbReference type="NCBI Taxonomy" id="1654360"/>
    <lineage>
        <taxon>Bacteria</taxon>
        <taxon>Pseudomonadati</taxon>
        <taxon>Pseudomonadota</taxon>
        <taxon>Gammaproteobacteria</taxon>
        <taxon>Vibrionales</taxon>
        <taxon>Vibrionaceae</taxon>
        <taxon>Photobacterium</taxon>
    </lineage>
</organism>
<dbReference type="SUPFAM" id="SSF55021">
    <property type="entry name" value="ACT-like"/>
    <property type="match status" value="1"/>
</dbReference>
<dbReference type="NCBIfam" id="NF008362">
    <property type="entry name" value="PRK11152.1"/>
    <property type="match status" value="1"/>
</dbReference>
<dbReference type="STRING" id="1654360.EA58_08280"/>
<keyword evidence="2" id="KW-1185">Reference proteome</keyword>
<sequence length="86" mass="9929">MTQHTLTIHAASRPELLERVLRITRHRGFMVKQFSMAHSEDDKSVDIEVTVDSERPILALYNQLDKLWDVSGVTILEQQQKQQISA</sequence>
<evidence type="ECO:0000313" key="1">
    <source>
        <dbReference type="EMBL" id="KDM92002.1"/>
    </source>
</evidence>
<dbReference type="Proteomes" id="UP000027192">
    <property type="component" value="Unassembled WGS sequence"/>
</dbReference>
<dbReference type="Pfam" id="PF13710">
    <property type="entry name" value="ACT_5"/>
    <property type="match status" value="1"/>
</dbReference>
<evidence type="ECO:0000313" key="2">
    <source>
        <dbReference type="Proteomes" id="UP000027192"/>
    </source>
</evidence>
<dbReference type="AlphaFoldDB" id="A0A066RWC0"/>
<protein>
    <submittedName>
        <fullName evidence="1">Acetolactate synthase</fullName>
    </submittedName>
</protein>
<gene>
    <name evidence="1" type="ORF">EA58_08280</name>
</gene>
<dbReference type="OrthoDB" id="6198158at2"/>
<proteinExistence type="predicted"/>
<dbReference type="EMBL" id="JMIB01000015">
    <property type="protein sequence ID" value="KDM92002.1"/>
    <property type="molecule type" value="Genomic_DNA"/>
</dbReference>
<comment type="caution">
    <text evidence="1">The sequence shown here is derived from an EMBL/GenBank/DDBJ whole genome shotgun (WGS) entry which is preliminary data.</text>
</comment>
<accession>A0A066RWC0</accession>
<dbReference type="RefSeq" id="WP_036751168.1">
    <property type="nucleotide sequence ID" value="NZ_JAGSGC010000017.1"/>
</dbReference>
<dbReference type="Gene3D" id="3.30.70.260">
    <property type="match status" value="1"/>
</dbReference>
<name>A0A066RWC0_9GAMM</name>